<feature type="domain" description="Helix-turn-helix" evidence="1">
    <location>
        <begin position="18"/>
        <end position="64"/>
    </location>
</feature>
<protein>
    <submittedName>
        <fullName evidence="2">Helix-turn-helix domain-containing protein</fullName>
    </submittedName>
</protein>
<evidence type="ECO:0000313" key="2">
    <source>
        <dbReference type="EMBL" id="MBC8560711.1"/>
    </source>
</evidence>
<reference evidence="2" key="1">
    <citation type="submission" date="2020-08" db="EMBL/GenBank/DDBJ databases">
        <title>Genome public.</title>
        <authorList>
            <person name="Liu C."/>
            <person name="Sun Q."/>
        </authorList>
    </citation>
    <scope>NUCLEOTIDE SEQUENCE</scope>
    <source>
        <strain evidence="2">NSJ-33</strain>
    </source>
</reference>
<keyword evidence="3" id="KW-1185">Reference proteome</keyword>
<dbReference type="Proteomes" id="UP000610760">
    <property type="component" value="Unassembled WGS sequence"/>
</dbReference>
<sequence length="65" mass="7577">MKKDNIQPLTDSEEVYCVSDVAKILRMSERTAYDFCSKTKEFIVKRCGPRLLRINKASFDSWLNS</sequence>
<proteinExistence type="predicted"/>
<evidence type="ECO:0000259" key="1">
    <source>
        <dbReference type="Pfam" id="PF12728"/>
    </source>
</evidence>
<dbReference type="Pfam" id="PF12728">
    <property type="entry name" value="HTH_17"/>
    <property type="match status" value="1"/>
</dbReference>
<dbReference type="EMBL" id="JACRSV010000004">
    <property type="protein sequence ID" value="MBC8560711.1"/>
    <property type="molecule type" value="Genomic_DNA"/>
</dbReference>
<dbReference type="InterPro" id="IPR041657">
    <property type="entry name" value="HTH_17"/>
</dbReference>
<accession>A0A926E7Q1</accession>
<dbReference type="RefSeq" id="WP_249295929.1">
    <property type="nucleotide sequence ID" value="NZ_JACRSV010000004.1"/>
</dbReference>
<evidence type="ECO:0000313" key="3">
    <source>
        <dbReference type="Proteomes" id="UP000610760"/>
    </source>
</evidence>
<gene>
    <name evidence="2" type="ORF">H8710_11615</name>
</gene>
<dbReference type="AlphaFoldDB" id="A0A926E7Q1"/>
<organism evidence="2 3">
    <name type="scientific">Fumia xinanensis</name>
    <dbReference type="NCBI Taxonomy" id="2763659"/>
    <lineage>
        <taxon>Bacteria</taxon>
        <taxon>Bacillati</taxon>
        <taxon>Bacillota</taxon>
        <taxon>Clostridia</taxon>
        <taxon>Eubacteriales</taxon>
        <taxon>Oscillospiraceae</taxon>
        <taxon>Fumia</taxon>
    </lineage>
</organism>
<name>A0A926E7Q1_9FIRM</name>
<comment type="caution">
    <text evidence="2">The sequence shown here is derived from an EMBL/GenBank/DDBJ whole genome shotgun (WGS) entry which is preliminary data.</text>
</comment>